<evidence type="ECO:0000256" key="1">
    <source>
        <dbReference type="ARBA" id="ARBA00006754"/>
    </source>
</evidence>
<dbReference type="InterPro" id="IPR041522">
    <property type="entry name" value="CdaR_GGDEF"/>
</dbReference>
<evidence type="ECO:0000313" key="3">
    <source>
        <dbReference type="EMBL" id="MBM7714619.1"/>
    </source>
</evidence>
<evidence type="ECO:0000313" key="4">
    <source>
        <dbReference type="Proteomes" id="UP000823485"/>
    </source>
</evidence>
<dbReference type="Gene3D" id="3.30.450.40">
    <property type="match status" value="1"/>
</dbReference>
<dbReference type="InterPro" id="IPR051448">
    <property type="entry name" value="CdaR-like_regulators"/>
</dbReference>
<dbReference type="InterPro" id="IPR025736">
    <property type="entry name" value="PucR_C-HTH_dom"/>
</dbReference>
<sequence>MENVSKDMKLFEMNLMLTQSLDKQTTLSRLVQSAFELIDQADTVILYYLEDDGLLHFADGMGVHKEAIRHVTFRPGESLTGTVFQKKTTMTACGETVKTYMKTMSKENHRYLQRGVYNRDIQSVICSPLLYKGECIGVLAVDNFDEKGEVFSDEEGKLVEIIASQAAIAIVNAQLFEDLNRRNEELHFSLDVHEKFTKILLEGSGTSQIMKVLERILDEPVYYSEINDEDGNQFPIISAHETLGYLQIRKPIHHLTKLQLVALQQAATAMALELIKQNAIFERDVHIKDELFHEILEGAPFAHTLKNQKQMGLGEFQEVTCIIISGKIAPLWDPKTVFEKEHFIRYVEDCMKRIQPQCVILTRGYDVIILVSHISKESLREFKKQLLKKSKQAENITIGVGNGVPIHDLVISYREAVESVVYAKREQQRPLVLYSELGTVRLWQSLDFPILKKFVDDQLGPLLDKNYQEEFHTLKTYMNMDRQHKEVANMLVIHPNTLSYRLRKAEGILGISLQNGRDWKNIHTALEILEFINTDL</sequence>
<proteinExistence type="inferred from homology"/>
<evidence type="ECO:0000259" key="2">
    <source>
        <dbReference type="SMART" id="SM00065"/>
    </source>
</evidence>
<dbReference type="EMBL" id="JAFBFH010000008">
    <property type="protein sequence ID" value="MBM7714619.1"/>
    <property type="molecule type" value="Genomic_DNA"/>
</dbReference>
<dbReference type="Pfam" id="PF13556">
    <property type="entry name" value="HTH_30"/>
    <property type="match status" value="1"/>
</dbReference>
<dbReference type="InterPro" id="IPR029016">
    <property type="entry name" value="GAF-like_dom_sf"/>
</dbReference>
<comment type="similarity">
    <text evidence="1">Belongs to the CdaR family.</text>
</comment>
<dbReference type="PANTHER" id="PTHR33744">
    <property type="entry name" value="CARBOHYDRATE DIACID REGULATOR"/>
    <property type="match status" value="1"/>
</dbReference>
<dbReference type="SUPFAM" id="SSF55781">
    <property type="entry name" value="GAF domain-like"/>
    <property type="match status" value="1"/>
</dbReference>
<organism evidence="3 4">
    <name type="scientific">Siminovitchia thermophila</name>
    <dbReference type="NCBI Taxonomy" id="1245522"/>
    <lineage>
        <taxon>Bacteria</taxon>
        <taxon>Bacillati</taxon>
        <taxon>Bacillota</taxon>
        <taxon>Bacilli</taxon>
        <taxon>Bacillales</taxon>
        <taxon>Bacillaceae</taxon>
        <taxon>Siminovitchia</taxon>
    </lineage>
</organism>
<reference evidence="3 4" key="1">
    <citation type="submission" date="2021-01" db="EMBL/GenBank/DDBJ databases">
        <title>Genomic Encyclopedia of Type Strains, Phase IV (KMG-IV): sequencing the most valuable type-strain genomes for metagenomic binning, comparative biology and taxonomic classification.</title>
        <authorList>
            <person name="Goeker M."/>
        </authorList>
    </citation>
    <scope>NUCLEOTIDE SEQUENCE [LARGE SCALE GENOMIC DNA]</scope>
    <source>
        <strain evidence="3 4">DSM 105453</strain>
    </source>
</reference>
<dbReference type="InterPro" id="IPR042070">
    <property type="entry name" value="PucR_C-HTH_sf"/>
</dbReference>
<feature type="domain" description="GAF" evidence="2">
    <location>
        <begin position="22"/>
        <end position="180"/>
    </location>
</feature>
<comment type="caution">
    <text evidence="3">The sequence shown here is derived from an EMBL/GenBank/DDBJ whole genome shotgun (WGS) entry which is preliminary data.</text>
</comment>
<dbReference type="Proteomes" id="UP000823485">
    <property type="component" value="Unassembled WGS sequence"/>
</dbReference>
<dbReference type="Gene3D" id="1.10.10.2840">
    <property type="entry name" value="PucR C-terminal helix-turn-helix domain"/>
    <property type="match status" value="1"/>
</dbReference>
<keyword evidence="4" id="KW-1185">Reference proteome</keyword>
<name>A0ABS2R636_9BACI</name>
<dbReference type="Pfam" id="PF01590">
    <property type="entry name" value="GAF"/>
    <property type="match status" value="1"/>
</dbReference>
<dbReference type="Pfam" id="PF17853">
    <property type="entry name" value="GGDEF_2"/>
    <property type="match status" value="1"/>
</dbReference>
<dbReference type="RefSeq" id="WP_077112582.1">
    <property type="nucleotide sequence ID" value="NZ_JAFBFH010000008.1"/>
</dbReference>
<dbReference type="SMART" id="SM00065">
    <property type="entry name" value="GAF"/>
    <property type="match status" value="1"/>
</dbReference>
<gene>
    <name evidence="3" type="ORF">JOC94_001591</name>
</gene>
<dbReference type="InterPro" id="IPR003018">
    <property type="entry name" value="GAF"/>
</dbReference>
<accession>A0ABS2R636</accession>
<dbReference type="PANTHER" id="PTHR33744:SF1">
    <property type="entry name" value="DNA-BINDING TRANSCRIPTIONAL ACTIVATOR ADER"/>
    <property type="match status" value="1"/>
</dbReference>
<protein>
    <submittedName>
        <fullName evidence="3">Sugar diacid utilization regulator/putative methionine-R-sulfoxide reductase with GAF domain</fullName>
    </submittedName>
</protein>